<dbReference type="GO" id="GO:0090313">
    <property type="term" value="P:regulation of protein targeting to membrane"/>
    <property type="evidence" value="ECO:0007669"/>
    <property type="project" value="TreeGrafter"/>
</dbReference>
<evidence type="ECO:0000256" key="1">
    <source>
        <dbReference type="SAM" id="MobiDB-lite"/>
    </source>
</evidence>
<dbReference type="InterPro" id="IPR036737">
    <property type="entry name" value="OmpA-like_sf"/>
</dbReference>
<dbReference type="RefSeq" id="WP_092057655.1">
    <property type="nucleotide sequence ID" value="NZ_FOJJ01000037.1"/>
</dbReference>
<name>A0A550JF53_9BACT</name>
<dbReference type="SUPFAM" id="SSF103088">
    <property type="entry name" value="OmpA-like"/>
    <property type="match status" value="1"/>
</dbReference>
<evidence type="ECO:0000313" key="3">
    <source>
        <dbReference type="Proteomes" id="UP000317155"/>
    </source>
</evidence>
<dbReference type="Pfam" id="PF05359">
    <property type="entry name" value="DUF748"/>
    <property type="match status" value="2"/>
</dbReference>
<dbReference type="InterPro" id="IPR052894">
    <property type="entry name" value="AsmA-related"/>
</dbReference>
<dbReference type="EMBL" id="VJVV01000005">
    <property type="protein sequence ID" value="TRO81829.1"/>
    <property type="molecule type" value="Genomic_DNA"/>
</dbReference>
<dbReference type="PANTHER" id="PTHR30441:SF8">
    <property type="entry name" value="DUF748 DOMAIN-CONTAINING PROTEIN"/>
    <property type="match status" value="1"/>
</dbReference>
<dbReference type="PANTHER" id="PTHR30441">
    <property type="entry name" value="DUF748 DOMAIN-CONTAINING PROTEIN"/>
    <property type="match status" value="1"/>
</dbReference>
<feature type="compositionally biased region" description="Basic and acidic residues" evidence="1">
    <location>
        <begin position="1201"/>
        <end position="1214"/>
    </location>
</feature>
<dbReference type="Proteomes" id="UP000317155">
    <property type="component" value="Unassembled WGS sequence"/>
</dbReference>
<evidence type="ECO:0000313" key="2">
    <source>
        <dbReference type="EMBL" id="TRO81829.1"/>
    </source>
</evidence>
<dbReference type="AlphaFoldDB" id="A0A550JF53"/>
<dbReference type="OrthoDB" id="9757969at2"/>
<accession>A0A550JF53</accession>
<gene>
    <name evidence="2" type="ORF">FL622_08490</name>
</gene>
<comment type="caution">
    <text evidence="2">The sequence shown here is derived from an EMBL/GenBank/DDBJ whole genome shotgun (WGS) entry which is preliminary data.</text>
</comment>
<dbReference type="InterPro" id="IPR008023">
    <property type="entry name" value="DUF748"/>
</dbReference>
<sequence length="1223" mass="132761">MKRWMKWTLGIVVGLLILGSATLLALPNLVRHFGGNWLKENTGRTLTLGDLSLNVLTWKLVVEDFALSEPNSDERFAGLTRLEIQVSPKSIIEKALIVNKFDLVAPYAQVFKEGDVFNFSDFAGSEKPEEAPPEEAEEPAEPFLFSLNNLRIVDGEALYVERKEGAEVQRHSLRELNLAVPFIGNVPHLLDQYITPALSLVLNDARVRGEGQLKLFTEAVEASVDLLLSDVDIPFYLKLVPTPLPVQVRSGKLGSDLQLVYRATAEKAPELEVGGKVRLSAIDVAEPSGADLLKLPQVNVDLATSKVLESQVLLDGVYIYSPMITLDRNQSGELNFARLAQPAPASAPAKAAAPEPQPAKEKAAAEKAAPFLATVKTLLVKNGRLAFRDAVPEGGFQRDISALDLTVRDFSTAPASRATYDLSLRTDREEQLKVDGGLVLEPLAVETTVDLKGLSLKEYHPYLSLFLNYPLAGAAAARAGLDFREGVLKVADAALDVQNLQVPFGGEEELKLAHLKVDGVQFDDARRQLEIGRVELAEGAMVLSMDRDGRVSPLNLLRETEPPPQKLEQMPVAAALAEAKPPLSYRVGEIAARKLRIDFTDKMPKKPARHLLAGLDLSLKNLAGPEAVVSPFRLKSSYNKGGYLDLSGDVIAATGKLNLHSRLKGIALTDFVPYFPDSVRMILADGQLDTDLEVRLDPKKAGLTGAFTGNLGIRNFYGLDGEHREELLRWGSLQIDEIAGEIAPFALHVGGIALSDYTARIVIDEKGLLNLSGIVAADEPETTAGEAEAASAEAASESVKPAEAVAVAEPAPPETTPAAPGPEIAIDAITLQGGTVSFSDRQMQPAFSTTMYQLGGKIGRISTAGVEPAEVDLRGHLENLSPLQISGQINPLAQELFADIKLSFKDIELSPATPYTGTYLGYTVEKGKLTLDLEYKIAEKALRAQNRVLIDQFTFGDKVESEQAVNLPVKLAVALLKDRNGAIKLDIPVAGRTDDPEFSIFSVVLTVLKNLMIKAATSPLSLLQSAFGGGGEEATAAIFPFGSSVLPPAEQQKLDTLAAMLKDRPALRLELAGFVDADKDPEGYRKELLEQRLRKAKFLELVDEKENLPGQTEANVEILTEERERYLEEVYDQADFPKPRNVLGFNKSLPAEEMEKLILANTEVGPPQLQALAQARMAAVVNYLTGPGGLPTDRLFQTRPDINKQPKEKDADGNRVEFDVVAR</sequence>
<dbReference type="GO" id="GO:0005886">
    <property type="term" value="C:plasma membrane"/>
    <property type="evidence" value="ECO:0007669"/>
    <property type="project" value="TreeGrafter"/>
</dbReference>
<protein>
    <submittedName>
        <fullName evidence="2">DUF748 domain-containing protein</fullName>
    </submittedName>
</protein>
<feature type="region of interest" description="Disordered" evidence="1">
    <location>
        <begin position="1192"/>
        <end position="1214"/>
    </location>
</feature>
<keyword evidence="3" id="KW-1185">Reference proteome</keyword>
<reference evidence="2 3" key="1">
    <citation type="submission" date="2019-07" db="EMBL/GenBank/DDBJ databases">
        <title>Insights of Desulfuromonas acetexigens electromicrobiology.</title>
        <authorList>
            <person name="Katuri K."/>
            <person name="Sapireddy V."/>
            <person name="Shaw D.R."/>
            <person name="Saikaly P."/>
        </authorList>
    </citation>
    <scope>NUCLEOTIDE SEQUENCE [LARGE SCALE GENOMIC DNA]</scope>
    <source>
        <strain evidence="2 3">2873</strain>
    </source>
</reference>
<proteinExistence type="predicted"/>
<organism evidence="2 3">
    <name type="scientific">Trichloromonas acetexigens</name>
    <dbReference type="NCBI Taxonomy" id="38815"/>
    <lineage>
        <taxon>Bacteria</taxon>
        <taxon>Pseudomonadati</taxon>
        <taxon>Thermodesulfobacteriota</taxon>
        <taxon>Desulfuromonadia</taxon>
        <taxon>Desulfuromonadales</taxon>
        <taxon>Trichloromonadaceae</taxon>
        <taxon>Trichloromonas</taxon>
    </lineage>
</organism>
<dbReference type="Gene3D" id="3.30.1330.60">
    <property type="entry name" value="OmpA-like domain"/>
    <property type="match status" value="1"/>
</dbReference>